<organism evidence="2 3">
    <name type="scientific">Methylobacterium komagatae</name>
    <dbReference type="NCBI Taxonomy" id="374425"/>
    <lineage>
        <taxon>Bacteria</taxon>
        <taxon>Pseudomonadati</taxon>
        <taxon>Pseudomonadota</taxon>
        <taxon>Alphaproteobacteria</taxon>
        <taxon>Hyphomicrobiales</taxon>
        <taxon>Methylobacteriaceae</taxon>
        <taxon>Methylobacterium</taxon>
    </lineage>
</organism>
<dbReference type="EMBL" id="JBHSWN010000001">
    <property type="protein sequence ID" value="MFC6788168.1"/>
    <property type="molecule type" value="Genomic_DNA"/>
</dbReference>
<evidence type="ECO:0008006" key="4">
    <source>
        <dbReference type="Google" id="ProtNLM"/>
    </source>
</evidence>
<gene>
    <name evidence="2" type="ORF">ACFQE0_00070</name>
</gene>
<feature type="region of interest" description="Disordered" evidence="1">
    <location>
        <begin position="31"/>
        <end position="101"/>
    </location>
</feature>
<protein>
    <recommendedName>
        <fullName evidence="4">Type II secretion system protein GspC N-terminal domain-containing protein</fullName>
    </recommendedName>
</protein>
<reference evidence="3" key="1">
    <citation type="journal article" date="2019" name="Int. J. Syst. Evol. Microbiol.">
        <title>The Global Catalogue of Microorganisms (GCM) 10K type strain sequencing project: providing services to taxonomists for standard genome sequencing and annotation.</title>
        <authorList>
            <consortium name="The Broad Institute Genomics Platform"/>
            <consortium name="The Broad Institute Genome Sequencing Center for Infectious Disease"/>
            <person name="Wu L."/>
            <person name="Ma J."/>
        </authorList>
    </citation>
    <scope>NUCLEOTIDE SEQUENCE [LARGE SCALE GENOMIC DNA]</scope>
    <source>
        <strain evidence="3">CCUG 48316</strain>
    </source>
</reference>
<comment type="caution">
    <text evidence="2">The sequence shown here is derived from an EMBL/GenBank/DDBJ whole genome shotgun (WGS) entry which is preliminary data.</text>
</comment>
<proteinExistence type="predicted"/>
<accession>A0ABW2BCN5</accession>
<name>A0ABW2BCN5_9HYPH</name>
<keyword evidence="3" id="KW-1185">Reference proteome</keyword>
<dbReference type="RefSeq" id="WP_378965899.1">
    <property type="nucleotide sequence ID" value="NZ_JBHSWN010000001.1"/>
</dbReference>
<evidence type="ECO:0000313" key="3">
    <source>
        <dbReference type="Proteomes" id="UP001596292"/>
    </source>
</evidence>
<evidence type="ECO:0000313" key="2">
    <source>
        <dbReference type="EMBL" id="MFC6788168.1"/>
    </source>
</evidence>
<feature type="compositionally biased region" description="Basic and acidic residues" evidence="1">
    <location>
        <begin position="78"/>
        <end position="89"/>
    </location>
</feature>
<sequence length="178" mass="18756">MRHLLLFSLIAAIVAVGAVAYQFMPRGGRPPEIARQQGVTAPPVRSIPMRPSDAGNPNPAPSGGGGAKTPDVLGDVSKTLDELRTRDTADSAAGPALNPTQVNALRAQAERRHARPVTRMTFALEPGTTVPQQVYLHPLPPELASLSQPSDPLGFCQVGDRFVLVGTVSRRIVAVSKG</sequence>
<evidence type="ECO:0000256" key="1">
    <source>
        <dbReference type="SAM" id="MobiDB-lite"/>
    </source>
</evidence>
<dbReference type="Proteomes" id="UP001596292">
    <property type="component" value="Unassembled WGS sequence"/>
</dbReference>